<dbReference type="GO" id="GO:0071555">
    <property type="term" value="P:cell wall organization"/>
    <property type="evidence" value="ECO:0007669"/>
    <property type="project" value="UniProtKB-KW"/>
</dbReference>
<evidence type="ECO:0000256" key="9">
    <source>
        <dbReference type="ARBA" id="ARBA00023316"/>
    </source>
</evidence>
<keyword evidence="6 10" id="KW-0133">Cell shape</keyword>
<dbReference type="GO" id="GO:0009252">
    <property type="term" value="P:peptidoglycan biosynthetic process"/>
    <property type="evidence" value="ECO:0007669"/>
    <property type="project" value="UniProtKB-UniRule"/>
</dbReference>
<evidence type="ECO:0000259" key="12">
    <source>
        <dbReference type="Pfam" id="PF08245"/>
    </source>
</evidence>
<evidence type="ECO:0000256" key="4">
    <source>
        <dbReference type="ARBA" id="ARBA00022741"/>
    </source>
</evidence>
<dbReference type="Pfam" id="PF01225">
    <property type="entry name" value="Mur_ligase"/>
    <property type="match status" value="1"/>
</dbReference>
<dbReference type="NCBIfam" id="NF008041">
    <property type="entry name" value="PRK10773.1"/>
    <property type="match status" value="1"/>
</dbReference>
<dbReference type="GO" id="GO:0008360">
    <property type="term" value="P:regulation of cell shape"/>
    <property type="evidence" value="ECO:0007669"/>
    <property type="project" value="UniProtKB-KW"/>
</dbReference>
<dbReference type="NCBIfam" id="TIGR01143">
    <property type="entry name" value="murF"/>
    <property type="match status" value="1"/>
</dbReference>
<dbReference type="GO" id="GO:0051301">
    <property type="term" value="P:cell division"/>
    <property type="evidence" value="ECO:0007669"/>
    <property type="project" value="UniProtKB-KW"/>
</dbReference>
<feature type="domain" description="Mur ligase central" evidence="12">
    <location>
        <begin position="105"/>
        <end position="294"/>
    </location>
</feature>
<dbReference type="InterPro" id="IPR036615">
    <property type="entry name" value="Mur_ligase_C_dom_sf"/>
</dbReference>
<dbReference type="AlphaFoldDB" id="A0A9Q8X136"/>
<keyword evidence="9 10" id="KW-0961">Cell wall biogenesis/degradation</keyword>
<comment type="catalytic activity">
    <reaction evidence="10">
        <text>D-alanyl-D-alanine + UDP-N-acetyl-alpha-D-muramoyl-L-alanyl-gamma-D-glutamyl-meso-2,6-diaminopimelate + ATP = UDP-N-acetyl-alpha-D-muramoyl-L-alanyl-gamma-D-glutamyl-meso-2,6-diaminopimeloyl-D-alanyl-D-alanine + ADP + phosphate + H(+)</text>
        <dbReference type="Rhea" id="RHEA:28374"/>
        <dbReference type="ChEBI" id="CHEBI:15378"/>
        <dbReference type="ChEBI" id="CHEBI:30616"/>
        <dbReference type="ChEBI" id="CHEBI:43474"/>
        <dbReference type="ChEBI" id="CHEBI:57822"/>
        <dbReference type="ChEBI" id="CHEBI:61386"/>
        <dbReference type="ChEBI" id="CHEBI:83905"/>
        <dbReference type="ChEBI" id="CHEBI:456216"/>
        <dbReference type="EC" id="6.3.2.10"/>
    </reaction>
</comment>
<organism evidence="13 14">
    <name type="scientific">Candidatus Blochmannia vicinus</name>
    <name type="common">nom. nud.</name>
    <dbReference type="NCBI Taxonomy" id="251540"/>
    <lineage>
        <taxon>Bacteria</taxon>
        <taxon>Pseudomonadati</taxon>
        <taxon>Pseudomonadota</taxon>
        <taxon>Gammaproteobacteria</taxon>
        <taxon>Enterobacterales</taxon>
        <taxon>Enterobacteriaceae</taxon>
        <taxon>ant endosymbionts</taxon>
        <taxon>Candidatus Blochmanniella</taxon>
    </lineage>
</organism>
<dbReference type="PANTHER" id="PTHR43024">
    <property type="entry name" value="UDP-N-ACETYLMURAMOYL-TRIPEPTIDE--D-ALANYL-D-ALANINE LIGASE"/>
    <property type="match status" value="1"/>
</dbReference>
<evidence type="ECO:0000256" key="10">
    <source>
        <dbReference type="HAMAP-Rule" id="MF_02019"/>
    </source>
</evidence>
<evidence type="ECO:0000256" key="3">
    <source>
        <dbReference type="ARBA" id="ARBA00022618"/>
    </source>
</evidence>
<proteinExistence type="inferred from homology"/>
<keyword evidence="4 10" id="KW-0547">Nucleotide-binding</keyword>
<dbReference type="EC" id="6.3.2.10" evidence="10"/>
<evidence type="ECO:0000256" key="8">
    <source>
        <dbReference type="ARBA" id="ARBA00023306"/>
    </source>
</evidence>
<evidence type="ECO:0000256" key="1">
    <source>
        <dbReference type="ARBA" id="ARBA00022490"/>
    </source>
</evidence>
<dbReference type="PANTHER" id="PTHR43024:SF1">
    <property type="entry name" value="UDP-N-ACETYLMURAMOYL-TRIPEPTIDE--D-ALANYL-D-ALANINE LIGASE"/>
    <property type="match status" value="1"/>
</dbReference>
<dbReference type="InterPro" id="IPR035911">
    <property type="entry name" value="MurE/MurF_N"/>
</dbReference>
<comment type="pathway">
    <text evidence="10">Cell wall biogenesis; peptidoglycan biosynthesis.</text>
</comment>
<dbReference type="Gene3D" id="3.90.190.20">
    <property type="entry name" value="Mur ligase, C-terminal domain"/>
    <property type="match status" value="1"/>
</dbReference>
<comment type="subcellular location">
    <subcellularLocation>
        <location evidence="10">Cytoplasm</location>
    </subcellularLocation>
</comment>
<keyword evidence="5 10" id="KW-0067">ATP-binding</keyword>
<dbReference type="InterPro" id="IPR000713">
    <property type="entry name" value="Mur_ligase_N"/>
</dbReference>
<dbReference type="Gene3D" id="3.40.1190.10">
    <property type="entry name" value="Mur-like, catalytic domain"/>
    <property type="match status" value="1"/>
</dbReference>
<accession>A0A9Q8X136</accession>
<evidence type="ECO:0000259" key="11">
    <source>
        <dbReference type="Pfam" id="PF01225"/>
    </source>
</evidence>
<keyword evidence="8 10" id="KW-0131">Cell cycle</keyword>
<dbReference type="RefSeq" id="WP_250248429.1">
    <property type="nucleotide sequence ID" value="NZ_CP097753.1"/>
</dbReference>
<gene>
    <name evidence="10 13" type="primary">murF</name>
    <name evidence="13" type="ORF">M9393_02555</name>
</gene>
<dbReference type="GO" id="GO:0005737">
    <property type="term" value="C:cytoplasm"/>
    <property type="evidence" value="ECO:0007669"/>
    <property type="project" value="UniProtKB-SubCell"/>
</dbReference>
<comment type="similarity">
    <text evidence="10">Belongs to the MurCDEF family. MurF subfamily.</text>
</comment>
<reference evidence="13" key="1">
    <citation type="submission" date="2022-05" db="EMBL/GenBank/DDBJ databases">
        <title>Impact of host demography and evolutionary history on endosymbiont molecular evolution: a test in carpenter ants (Genus Camponotus) and their Blochmannia endosymbionts.</title>
        <authorList>
            <person name="Manthey J.D."/>
            <person name="Giron J.C."/>
            <person name="Hruska J.P."/>
        </authorList>
    </citation>
    <scope>NUCLEOTIDE SEQUENCE</scope>
    <source>
        <strain evidence="13">C-039</strain>
    </source>
</reference>
<dbReference type="GO" id="GO:0005524">
    <property type="term" value="F:ATP binding"/>
    <property type="evidence" value="ECO:0007669"/>
    <property type="project" value="UniProtKB-UniRule"/>
</dbReference>
<evidence type="ECO:0000313" key="13">
    <source>
        <dbReference type="EMBL" id="URJ28040.1"/>
    </source>
</evidence>
<dbReference type="GO" id="GO:0047480">
    <property type="term" value="F:UDP-N-acetylmuramoyl-tripeptide-D-alanyl-D-alanine ligase activity"/>
    <property type="evidence" value="ECO:0007669"/>
    <property type="project" value="UniProtKB-UniRule"/>
</dbReference>
<dbReference type="InterPro" id="IPR005863">
    <property type="entry name" value="UDP-N-AcMur_synth"/>
</dbReference>
<dbReference type="SUPFAM" id="SSF53623">
    <property type="entry name" value="MurD-like peptide ligases, catalytic domain"/>
    <property type="match status" value="1"/>
</dbReference>
<evidence type="ECO:0000256" key="2">
    <source>
        <dbReference type="ARBA" id="ARBA00022598"/>
    </source>
</evidence>
<keyword evidence="2 10" id="KW-0436">Ligase</keyword>
<dbReference type="Proteomes" id="UP001056209">
    <property type="component" value="Chromosome"/>
</dbReference>
<dbReference type="Gene3D" id="3.40.1390.10">
    <property type="entry name" value="MurE/MurF, N-terminal domain"/>
    <property type="match status" value="1"/>
</dbReference>
<keyword evidence="1 10" id="KW-0963">Cytoplasm</keyword>
<dbReference type="InterPro" id="IPR013221">
    <property type="entry name" value="Mur_ligase_cen"/>
</dbReference>
<dbReference type="SUPFAM" id="SSF53244">
    <property type="entry name" value="MurD-like peptide ligases, peptide-binding domain"/>
    <property type="match status" value="1"/>
</dbReference>
<dbReference type="InterPro" id="IPR036565">
    <property type="entry name" value="Mur-like_cat_sf"/>
</dbReference>
<feature type="binding site" evidence="10">
    <location>
        <begin position="107"/>
        <end position="113"/>
    </location>
    <ligand>
        <name>ATP</name>
        <dbReference type="ChEBI" id="CHEBI:30616"/>
    </ligand>
</feature>
<evidence type="ECO:0000256" key="7">
    <source>
        <dbReference type="ARBA" id="ARBA00022984"/>
    </source>
</evidence>
<dbReference type="Pfam" id="PF08245">
    <property type="entry name" value="Mur_ligase_M"/>
    <property type="match status" value="1"/>
</dbReference>
<dbReference type="EMBL" id="CP097753">
    <property type="protein sequence ID" value="URJ28040.1"/>
    <property type="molecule type" value="Genomic_DNA"/>
</dbReference>
<evidence type="ECO:0000256" key="5">
    <source>
        <dbReference type="ARBA" id="ARBA00022840"/>
    </source>
</evidence>
<feature type="domain" description="Mur ligase N-terminal catalytic" evidence="11">
    <location>
        <begin position="24"/>
        <end position="68"/>
    </location>
</feature>
<sequence length="457" mass="50052">MIPFSLCKIAPILNAKHVGIDLIIDSITINSNTIYKQCMFVALIGKCFDGHDFAAQAIDSGAKALLVNNYMLLDVPQLIVPNTRYALLMLAHWVRQQVSAKVIAITGSSGKTSVKEMTTSILKNCGNTVATQGNFNNTVGVPITLLRLTKQNNFAIIELGSSHPGELIQLSKIVSANSALVNNIYPSHLLGFGSLTKIKKEKGKIFSELDSRGKGIINADNHALYLWRKILRGKSIWNFSSHTNIGVDFFASNIISEKNGMRFLLHSPYGISPVLLPMLGRHNISNALAASALAFSVGAELSEVVTGLENVKPLPGRLFPIILGEGKVLLDDTYNSNVGSMISAIHVLTAMPGYRILVVSDMSELGKYKEMKYHSYIGKLIATTNINKILTIGSASYFISKMSGRGEHFRNKHKLIIYIKKMLSSYTSISVLVKGSRVFEMEKIINAIKDEKKCSFG</sequence>
<name>A0A9Q8X136_9ENTR</name>
<comment type="function">
    <text evidence="10">Involved in cell wall formation. Catalyzes the final step in the synthesis of UDP-N-acetylmuramoyl-pentapeptide, the precursor of murein.</text>
</comment>
<evidence type="ECO:0000313" key="14">
    <source>
        <dbReference type="Proteomes" id="UP001056209"/>
    </source>
</evidence>
<dbReference type="HAMAP" id="MF_02019">
    <property type="entry name" value="MurF"/>
    <property type="match status" value="1"/>
</dbReference>
<dbReference type="SUPFAM" id="SSF63418">
    <property type="entry name" value="MurE/MurF N-terminal domain"/>
    <property type="match status" value="1"/>
</dbReference>
<dbReference type="InterPro" id="IPR051046">
    <property type="entry name" value="MurCDEF_CellWall_CoF430Synth"/>
</dbReference>
<keyword evidence="7 10" id="KW-0573">Peptidoglycan synthesis</keyword>
<protein>
    <recommendedName>
        <fullName evidence="10">UDP-N-acetylmuramoyl-tripeptide--D-alanyl-D-alanine ligase</fullName>
        <ecNumber evidence="10">6.3.2.10</ecNumber>
    </recommendedName>
    <alternativeName>
        <fullName evidence="10">D-alanyl-D-alanine-adding enzyme</fullName>
    </alternativeName>
</protein>
<evidence type="ECO:0000256" key="6">
    <source>
        <dbReference type="ARBA" id="ARBA00022960"/>
    </source>
</evidence>
<keyword evidence="3 10" id="KW-0132">Cell division</keyword>